<organism evidence="3 4">
    <name type="scientific">Keratinibaculum paraultunense</name>
    <dbReference type="NCBI Taxonomy" id="1278232"/>
    <lineage>
        <taxon>Bacteria</taxon>
        <taxon>Bacillati</taxon>
        <taxon>Bacillota</taxon>
        <taxon>Tissierellia</taxon>
        <taxon>Tissierellales</taxon>
        <taxon>Tepidimicrobiaceae</taxon>
        <taxon>Keratinibaculum</taxon>
    </lineage>
</organism>
<dbReference type="Pfam" id="PF01177">
    <property type="entry name" value="Asp_Glu_race"/>
    <property type="match status" value="1"/>
</dbReference>
<name>A0A4R3L0I1_9FIRM</name>
<dbReference type="Gene3D" id="3.40.50.1860">
    <property type="match status" value="2"/>
</dbReference>
<comment type="caution">
    <text evidence="3">The sequence shown here is derived from an EMBL/GenBank/DDBJ whole genome shotgun (WGS) entry which is preliminary data.</text>
</comment>
<dbReference type="PANTHER" id="PTHR21198:SF7">
    <property type="entry name" value="ASPARTATE-GLUTAMATE RACEMASE FAMILY"/>
    <property type="match status" value="1"/>
</dbReference>
<keyword evidence="2" id="KW-0413">Isomerase</keyword>
<dbReference type="InterPro" id="IPR004380">
    <property type="entry name" value="Asp_race"/>
</dbReference>
<evidence type="ECO:0000313" key="3">
    <source>
        <dbReference type="EMBL" id="TCS91695.1"/>
    </source>
</evidence>
<dbReference type="GO" id="GO:0047661">
    <property type="term" value="F:amino-acid racemase activity"/>
    <property type="evidence" value="ECO:0007669"/>
    <property type="project" value="InterPro"/>
</dbReference>
<evidence type="ECO:0000256" key="1">
    <source>
        <dbReference type="ARBA" id="ARBA00007847"/>
    </source>
</evidence>
<accession>A0A4R3L0I1</accession>
<reference evidence="3 4" key="1">
    <citation type="submission" date="2019-03" db="EMBL/GenBank/DDBJ databases">
        <title>Genomic Encyclopedia of Type Strains, Phase IV (KMG-IV): sequencing the most valuable type-strain genomes for metagenomic binning, comparative biology and taxonomic classification.</title>
        <authorList>
            <person name="Goeker M."/>
        </authorList>
    </citation>
    <scope>NUCLEOTIDE SEQUENCE [LARGE SCALE GENOMIC DNA]</scope>
    <source>
        <strain evidence="3 4">DSM 26752</strain>
    </source>
</reference>
<dbReference type="NCBIfam" id="TIGR00035">
    <property type="entry name" value="asp_race"/>
    <property type="match status" value="1"/>
</dbReference>
<keyword evidence="4" id="KW-1185">Reference proteome</keyword>
<gene>
    <name evidence="3" type="ORF">EDD65_101198</name>
</gene>
<dbReference type="AlphaFoldDB" id="A0A4R3L0I1"/>
<dbReference type="InterPro" id="IPR015942">
    <property type="entry name" value="Asp/Glu/hydantoin_racemase"/>
</dbReference>
<dbReference type="EMBL" id="SMAE01000001">
    <property type="protein sequence ID" value="TCS91695.1"/>
    <property type="molecule type" value="Genomic_DNA"/>
</dbReference>
<dbReference type="Proteomes" id="UP000294567">
    <property type="component" value="Unassembled WGS sequence"/>
</dbReference>
<proteinExistence type="inferred from homology"/>
<dbReference type="RefSeq" id="WP_132025523.1">
    <property type="nucleotide sequence ID" value="NZ_CP068564.1"/>
</dbReference>
<dbReference type="InterPro" id="IPR001920">
    <property type="entry name" value="Asp/Glu_race"/>
</dbReference>
<dbReference type="PANTHER" id="PTHR21198">
    <property type="entry name" value="GLUTAMATE RACEMASE"/>
    <property type="match status" value="1"/>
</dbReference>
<dbReference type="OrthoDB" id="9803739at2"/>
<sequence>MILGILGGMGPLATCEFFKKIIELTPAEKDQDHLHIIIDNNTNIPDRTEYILGKGKDPRIELIRSAIRLESMGVDYIAIPCNTAHYFYDDIVKYTKVKILNMIYETVNFLKANNSGNKDYLLLATEGTYQAKIYDKAFNSSGLNILTPNDKDKKIIMKWIYGIKSSNFNVTLKEFESLINKYMTNKEIPIIVGCTELSFLFEKIKTSKQYFDPLTILAKCCIDLAIK</sequence>
<dbReference type="SUPFAM" id="SSF53681">
    <property type="entry name" value="Aspartate/glutamate racemase"/>
    <property type="match status" value="2"/>
</dbReference>
<protein>
    <submittedName>
        <fullName evidence="3">Aspartate racemase</fullName>
    </submittedName>
</protein>
<evidence type="ECO:0000313" key="4">
    <source>
        <dbReference type="Proteomes" id="UP000294567"/>
    </source>
</evidence>
<comment type="similarity">
    <text evidence="1">Belongs to the aspartate/glutamate racemases family.</text>
</comment>
<evidence type="ECO:0000256" key="2">
    <source>
        <dbReference type="ARBA" id="ARBA00023235"/>
    </source>
</evidence>